<gene>
    <name evidence="1" type="ORF">DDB_G0272843</name>
</gene>
<dbReference type="Proteomes" id="UP000002195">
    <property type="component" value="Unassembled WGS sequence"/>
</dbReference>
<evidence type="ECO:0000313" key="1">
    <source>
        <dbReference type="EMBL" id="EAL71059.1"/>
    </source>
</evidence>
<name>Q558S9_DICDI</name>
<dbReference type="GeneID" id="8618664"/>
<organism evidence="1 2">
    <name type="scientific">Dictyostelium discoideum</name>
    <name type="common">Social amoeba</name>
    <dbReference type="NCBI Taxonomy" id="44689"/>
    <lineage>
        <taxon>Eukaryota</taxon>
        <taxon>Amoebozoa</taxon>
        <taxon>Evosea</taxon>
        <taxon>Eumycetozoa</taxon>
        <taxon>Dictyostelia</taxon>
        <taxon>Dictyosteliales</taxon>
        <taxon>Dictyosteliaceae</taxon>
        <taxon>Dictyostelium</taxon>
    </lineage>
</organism>
<dbReference type="KEGG" id="ddi:DDB_G0272843"/>
<evidence type="ECO:0008006" key="3">
    <source>
        <dbReference type="Google" id="ProtNLM"/>
    </source>
</evidence>
<dbReference type="FunCoup" id="Q558S9">
    <property type="interactions" value="877"/>
</dbReference>
<keyword evidence="2" id="KW-1185">Reference proteome</keyword>
<dbReference type="AlphaFoldDB" id="Q558S9"/>
<reference evidence="1 2" key="1">
    <citation type="journal article" date="2005" name="Nature">
        <title>The genome of the social amoeba Dictyostelium discoideum.</title>
        <authorList>
            <consortium name="The Dictyostelium discoideum Sequencing Consortium"/>
            <person name="Eichinger L."/>
            <person name="Pachebat J.A."/>
            <person name="Glockner G."/>
            <person name="Rajandream M.A."/>
            <person name="Sucgang R."/>
            <person name="Berriman M."/>
            <person name="Song J."/>
            <person name="Olsen R."/>
            <person name="Szafranski K."/>
            <person name="Xu Q."/>
            <person name="Tunggal B."/>
            <person name="Kummerfeld S."/>
            <person name="Madera M."/>
            <person name="Konfortov B.A."/>
            <person name="Rivero F."/>
            <person name="Bankier A.T."/>
            <person name="Lehmann R."/>
            <person name="Hamlin N."/>
            <person name="Davies R."/>
            <person name="Gaudet P."/>
            <person name="Fey P."/>
            <person name="Pilcher K."/>
            <person name="Chen G."/>
            <person name="Saunders D."/>
            <person name="Sodergren E."/>
            <person name="Davis P."/>
            <person name="Kerhornou A."/>
            <person name="Nie X."/>
            <person name="Hall N."/>
            <person name="Anjard C."/>
            <person name="Hemphill L."/>
            <person name="Bason N."/>
            <person name="Farbrother P."/>
            <person name="Desany B."/>
            <person name="Just E."/>
            <person name="Morio T."/>
            <person name="Rost R."/>
            <person name="Churcher C."/>
            <person name="Cooper J."/>
            <person name="Haydock S."/>
            <person name="van Driessche N."/>
            <person name="Cronin A."/>
            <person name="Goodhead I."/>
            <person name="Muzny D."/>
            <person name="Mourier T."/>
            <person name="Pain A."/>
            <person name="Lu M."/>
            <person name="Harper D."/>
            <person name="Lindsay R."/>
            <person name="Hauser H."/>
            <person name="James K."/>
            <person name="Quiles M."/>
            <person name="Madan Babu M."/>
            <person name="Saito T."/>
            <person name="Buchrieser C."/>
            <person name="Wardroper A."/>
            <person name="Felder M."/>
            <person name="Thangavelu M."/>
            <person name="Johnson D."/>
            <person name="Knights A."/>
            <person name="Loulseged H."/>
            <person name="Mungall K."/>
            <person name="Oliver K."/>
            <person name="Price C."/>
            <person name="Quail M.A."/>
            <person name="Urushihara H."/>
            <person name="Hernandez J."/>
            <person name="Rabbinowitsch E."/>
            <person name="Steffen D."/>
            <person name="Sanders M."/>
            <person name="Ma J."/>
            <person name="Kohara Y."/>
            <person name="Sharp S."/>
            <person name="Simmonds M."/>
            <person name="Spiegler S."/>
            <person name="Tivey A."/>
            <person name="Sugano S."/>
            <person name="White B."/>
            <person name="Walker D."/>
            <person name="Woodward J."/>
            <person name="Winckler T."/>
            <person name="Tanaka Y."/>
            <person name="Shaulsky G."/>
            <person name="Schleicher M."/>
            <person name="Weinstock G."/>
            <person name="Rosenthal A."/>
            <person name="Cox E.C."/>
            <person name="Chisholm R.L."/>
            <person name="Gibbs R."/>
            <person name="Loomis W.F."/>
            <person name="Platzer M."/>
            <person name="Kay R.R."/>
            <person name="Williams J."/>
            <person name="Dear P.H."/>
            <person name="Noegel A.A."/>
            <person name="Barrell B."/>
            <person name="Kuspa A."/>
        </authorList>
    </citation>
    <scope>NUCLEOTIDE SEQUENCE [LARGE SCALE GENOMIC DNA]</scope>
    <source>
        <strain evidence="1 2">AX4</strain>
    </source>
</reference>
<dbReference type="EMBL" id="AAFI02000008">
    <property type="protein sequence ID" value="EAL71059.1"/>
    <property type="molecule type" value="Genomic_DNA"/>
</dbReference>
<dbReference type="OMA" id="YCHNETI"/>
<dbReference type="PANTHER" id="PTHR32423">
    <property type="entry name" value="SAP DOMAIN-CONTAINING PROTEIN-RELATED"/>
    <property type="match status" value="1"/>
</dbReference>
<accession>Q558S9</accession>
<dbReference type="PaxDb" id="44689-DDB0202693"/>
<dbReference type="eggNOG" id="ENOG502RI9W">
    <property type="taxonomic scope" value="Eukaryota"/>
</dbReference>
<dbReference type="PANTHER" id="PTHR32423:SF65">
    <property type="entry name" value="F-BOX DOMAIN-CONTAINING PROTEIN"/>
    <property type="match status" value="1"/>
</dbReference>
<evidence type="ECO:0000313" key="2">
    <source>
        <dbReference type="Proteomes" id="UP000002195"/>
    </source>
</evidence>
<dbReference type="InParanoid" id="Q558S9"/>
<proteinExistence type="predicted"/>
<dbReference type="dictyBase" id="DDB_G0272843"/>
<dbReference type="VEuPathDB" id="AmoebaDB:DDB_G0272843"/>
<comment type="caution">
    <text evidence="1">The sequence shown here is derived from an EMBL/GenBank/DDBJ whole genome shotgun (WGS) entry which is preliminary data.</text>
</comment>
<protein>
    <recommendedName>
        <fullName evidence="3">F-box domain-containing protein</fullName>
    </recommendedName>
</protein>
<dbReference type="HOGENOM" id="CLU_477713_0_0_1"/>
<dbReference type="RefSeq" id="XP_644987.1">
    <property type="nucleotide sequence ID" value="XM_639895.1"/>
</dbReference>
<sequence>MNNSKFPNYIYKTIINFLIEYNYKHKQSLKAYKNLLNYNNEVIQLSLVSKKWFELVSISLKEILKFKNIKLLSNLIDYKNIKNKNKIINYSLSINNNDNHNNNNNNQPSLLRIHQYKKSKHINNYYNMQPIYKKVLLVSKNHQDSMDIIKSIKNYPPNYLFNIRVSSNGPAFLVNQFGKLKEFLLLNIGNDNDEGLEIIENNLKLNVTIDSIVKEKTTTTSTMETTEKLLLNRINKIKFCGNYCGSNSFDPTEVFKKLSELNPKRLEFNSFMEKPITRLPFEVFNLKSLKSLKINDSSILEPSCLSKIDNQTTKLKKLTTYLPFNLYVEAFNSRDDNYIKEYGWGQLFEILSNNRTIKKLHIKYIFLSSRRYLDYMNAKCIDPFKQNTNKLNQYFSLIFDNNNNNNGSGSSGCIIETLIIDKWYFINSILYNSLSLNKSIINLKLFDQFVEPFFEFVLPINKTIRNLYLKNPILGKKNLFDIFKKYFNLILNLYSISIVFIITKVTSTFIEKQIDLIKNYYLSLSQSETSNLKEINFLIDYKGFKLENNKKIINFTKVYNIIISKIPINFV</sequence>